<sequence length="156" mass="17533">MMLSIITCGYILVQFFKLSPEESSKDPLYFVLVRSHKKDHATLGVSVVTGRVIISALGFLMLGVLIYTGLADWLPSHPKPFAKCVWTFGTDLYIHDIILSNDRTSSYLQRRLFVAVWVAYKESSWISAISWILSILCFGRFGPCGLGQITLEVLEP</sequence>
<evidence type="ECO:0000313" key="3">
    <source>
        <dbReference type="Proteomes" id="UP001172457"/>
    </source>
</evidence>
<accession>A0AA38T6Y8</accession>
<dbReference type="EMBL" id="JARYMX010000006">
    <property type="protein sequence ID" value="KAJ9545967.1"/>
    <property type="molecule type" value="Genomic_DNA"/>
</dbReference>
<proteinExistence type="predicted"/>
<feature type="transmembrane region" description="Helical" evidence="1">
    <location>
        <begin position="48"/>
        <end position="70"/>
    </location>
</feature>
<reference evidence="2" key="1">
    <citation type="submission" date="2023-03" db="EMBL/GenBank/DDBJ databases">
        <title>Chromosome-scale reference genome and RAD-based genetic map of yellow starthistle (Centaurea solstitialis) reveal putative structural variation and QTLs associated with invader traits.</title>
        <authorList>
            <person name="Reatini B."/>
            <person name="Cang F.A."/>
            <person name="Jiang Q."/>
            <person name="Mckibben M.T.W."/>
            <person name="Barker M.S."/>
            <person name="Rieseberg L.H."/>
            <person name="Dlugosch K.M."/>
        </authorList>
    </citation>
    <scope>NUCLEOTIDE SEQUENCE</scope>
    <source>
        <strain evidence="2">CAN-66</strain>
        <tissue evidence="2">Leaf</tissue>
    </source>
</reference>
<keyword evidence="3" id="KW-1185">Reference proteome</keyword>
<evidence type="ECO:0000256" key="1">
    <source>
        <dbReference type="SAM" id="Phobius"/>
    </source>
</evidence>
<dbReference type="PANTHER" id="PTHR36318:SF4">
    <property type="entry name" value="REVERSE TRANSCRIPTASE, RNA-DEPENDENT DNA POLYMERASE-RELATED"/>
    <property type="match status" value="1"/>
</dbReference>
<dbReference type="Proteomes" id="UP001172457">
    <property type="component" value="Chromosome 6"/>
</dbReference>
<keyword evidence="1" id="KW-0472">Membrane</keyword>
<dbReference type="Pfam" id="PF07343">
    <property type="entry name" value="DUF1475"/>
    <property type="match status" value="1"/>
</dbReference>
<evidence type="ECO:0000313" key="2">
    <source>
        <dbReference type="EMBL" id="KAJ9545967.1"/>
    </source>
</evidence>
<dbReference type="PANTHER" id="PTHR36318">
    <property type="entry name" value="OS06G0581300 PROTEIN"/>
    <property type="match status" value="1"/>
</dbReference>
<gene>
    <name evidence="2" type="ORF">OSB04_025674</name>
</gene>
<organism evidence="2 3">
    <name type="scientific">Centaurea solstitialis</name>
    <name type="common">yellow star-thistle</name>
    <dbReference type="NCBI Taxonomy" id="347529"/>
    <lineage>
        <taxon>Eukaryota</taxon>
        <taxon>Viridiplantae</taxon>
        <taxon>Streptophyta</taxon>
        <taxon>Embryophyta</taxon>
        <taxon>Tracheophyta</taxon>
        <taxon>Spermatophyta</taxon>
        <taxon>Magnoliopsida</taxon>
        <taxon>eudicotyledons</taxon>
        <taxon>Gunneridae</taxon>
        <taxon>Pentapetalae</taxon>
        <taxon>asterids</taxon>
        <taxon>campanulids</taxon>
        <taxon>Asterales</taxon>
        <taxon>Asteraceae</taxon>
        <taxon>Carduoideae</taxon>
        <taxon>Cardueae</taxon>
        <taxon>Centaureinae</taxon>
        <taxon>Centaurea</taxon>
    </lineage>
</organism>
<dbReference type="AlphaFoldDB" id="A0AA38T6Y8"/>
<protein>
    <submittedName>
        <fullName evidence="2">Uncharacterized protein</fullName>
    </submittedName>
</protein>
<name>A0AA38T6Y8_9ASTR</name>
<dbReference type="InterPro" id="IPR009943">
    <property type="entry name" value="DUF1475"/>
</dbReference>
<comment type="caution">
    <text evidence="2">The sequence shown here is derived from an EMBL/GenBank/DDBJ whole genome shotgun (WGS) entry which is preliminary data.</text>
</comment>
<keyword evidence="1" id="KW-1133">Transmembrane helix</keyword>
<keyword evidence="1" id="KW-0812">Transmembrane</keyword>